<accession>A0A0A8ZEA8</accession>
<dbReference type="EMBL" id="GBRH01261877">
    <property type="protein sequence ID" value="JAD36018.1"/>
    <property type="molecule type" value="Transcribed_RNA"/>
</dbReference>
<dbReference type="AlphaFoldDB" id="A0A0A8ZEA8"/>
<sequence>MALLSAQPNYSQYLDCSSSCKVCRTANYTQYQNKIFN</sequence>
<reference evidence="1" key="1">
    <citation type="submission" date="2014-09" db="EMBL/GenBank/DDBJ databases">
        <authorList>
            <person name="Magalhaes I.L.F."/>
            <person name="Oliveira U."/>
            <person name="Santos F.R."/>
            <person name="Vidigal T.H.D.A."/>
            <person name="Brescovit A.D."/>
            <person name="Santos A.J."/>
        </authorList>
    </citation>
    <scope>NUCLEOTIDE SEQUENCE</scope>
    <source>
        <tissue evidence="1">Shoot tissue taken approximately 20 cm above the soil surface</tissue>
    </source>
</reference>
<organism evidence="1">
    <name type="scientific">Arundo donax</name>
    <name type="common">Giant reed</name>
    <name type="synonym">Donax arundinaceus</name>
    <dbReference type="NCBI Taxonomy" id="35708"/>
    <lineage>
        <taxon>Eukaryota</taxon>
        <taxon>Viridiplantae</taxon>
        <taxon>Streptophyta</taxon>
        <taxon>Embryophyta</taxon>
        <taxon>Tracheophyta</taxon>
        <taxon>Spermatophyta</taxon>
        <taxon>Magnoliopsida</taxon>
        <taxon>Liliopsida</taxon>
        <taxon>Poales</taxon>
        <taxon>Poaceae</taxon>
        <taxon>PACMAD clade</taxon>
        <taxon>Arundinoideae</taxon>
        <taxon>Arundineae</taxon>
        <taxon>Arundo</taxon>
    </lineage>
</organism>
<protein>
    <submittedName>
        <fullName evidence="1">Uncharacterized protein</fullName>
    </submittedName>
</protein>
<reference evidence="1" key="2">
    <citation type="journal article" date="2015" name="Data Brief">
        <title>Shoot transcriptome of the giant reed, Arundo donax.</title>
        <authorList>
            <person name="Barrero R.A."/>
            <person name="Guerrero F.D."/>
            <person name="Moolhuijzen P."/>
            <person name="Goolsby J.A."/>
            <person name="Tidwell J."/>
            <person name="Bellgard S.E."/>
            <person name="Bellgard M.I."/>
        </authorList>
    </citation>
    <scope>NUCLEOTIDE SEQUENCE</scope>
    <source>
        <tissue evidence="1">Shoot tissue taken approximately 20 cm above the soil surface</tissue>
    </source>
</reference>
<evidence type="ECO:0000313" key="1">
    <source>
        <dbReference type="EMBL" id="JAD36018.1"/>
    </source>
</evidence>
<proteinExistence type="predicted"/>
<name>A0A0A8ZEA8_ARUDO</name>